<gene>
    <name evidence="3" type="ORF">M8A51_10855</name>
</gene>
<dbReference type="Pfam" id="PF01381">
    <property type="entry name" value="HTH_3"/>
    <property type="match status" value="1"/>
</dbReference>
<dbReference type="RefSeq" id="WP_251778263.1">
    <property type="nucleotide sequence ID" value="NZ_JAMKFE010000005.1"/>
</dbReference>
<protein>
    <submittedName>
        <fullName evidence="3">Helix-turn-helix domain-containing protein</fullName>
    </submittedName>
</protein>
<dbReference type="Proteomes" id="UP001165541">
    <property type="component" value="Unassembled WGS sequence"/>
</dbReference>
<evidence type="ECO:0000313" key="4">
    <source>
        <dbReference type="Proteomes" id="UP001165541"/>
    </source>
</evidence>
<keyword evidence="1" id="KW-0175">Coiled coil</keyword>
<evidence type="ECO:0000313" key="3">
    <source>
        <dbReference type="EMBL" id="MCM5680032.1"/>
    </source>
</evidence>
<proteinExistence type="predicted"/>
<dbReference type="InterPro" id="IPR001387">
    <property type="entry name" value="Cro/C1-type_HTH"/>
</dbReference>
<comment type="caution">
    <text evidence="3">The sequence shown here is derived from an EMBL/GenBank/DDBJ whole genome shotgun (WGS) entry which is preliminary data.</text>
</comment>
<dbReference type="Gene3D" id="1.10.260.40">
    <property type="entry name" value="lambda repressor-like DNA-binding domains"/>
    <property type="match status" value="1"/>
</dbReference>
<name>A0ABT0YMT0_9BURK</name>
<sequence length="144" mass="15977">MPNLAQLLKTEITRLARRQVRDETTALKKASVAHRSEIAELKRAVRALQQDVRRLMRQLTADAAPNSPQPAEPRIRFSGKGLLGQRRRLGLSAEDCGLLLGVSTQSVYNWETGKARPREKQMPAIASLRKLGKQEAAAQLASSR</sequence>
<dbReference type="EMBL" id="JAMKFE010000005">
    <property type="protein sequence ID" value="MCM5680032.1"/>
    <property type="molecule type" value="Genomic_DNA"/>
</dbReference>
<accession>A0ABT0YMT0</accession>
<organism evidence="3 4">
    <name type="scientific">Caldimonas mangrovi</name>
    <dbReference type="NCBI Taxonomy" id="2944811"/>
    <lineage>
        <taxon>Bacteria</taxon>
        <taxon>Pseudomonadati</taxon>
        <taxon>Pseudomonadota</taxon>
        <taxon>Betaproteobacteria</taxon>
        <taxon>Burkholderiales</taxon>
        <taxon>Sphaerotilaceae</taxon>
        <taxon>Caldimonas</taxon>
    </lineage>
</organism>
<feature type="coiled-coil region" evidence="1">
    <location>
        <begin position="31"/>
        <end position="58"/>
    </location>
</feature>
<evidence type="ECO:0000256" key="1">
    <source>
        <dbReference type="SAM" id="Coils"/>
    </source>
</evidence>
<evidence type="ECO:0000259" key="2">
    <source>
        <dbReference type="Pfam" id="PF01381"/>
    </source>
</evidence>
<dbReference type="SUPFAM" id="SSF47413">
    <property type="entry name" value="lambda repressor-like DNA-binding domains"/>
    <property type="match status" value="1"/>
</dbReference>
<dbReference type="CDD" id="cd00093">
    <property type="entry name" value="HTH_XRE"/>
    <property type="match status" value="1"/>
</dbReference>
<keyword evidence="4" id="KW-1185">Reference proteome</keyword>
<reference evidence="3" key="1">
    <citation type="submission" date="2022-05" db="EMBL/GenBank/DDBJ databases">
        <title>Schlegelella sp. nov., isolated from mangrove soil.</title>
        <authorList>
            <person name="Liu Y."/>
            <person name="Ge X."/>
            <person name="Liu W."/>
        </authorList>
    </citation>
    <scope>NUCLEOTIDE SEQUENCE</scope>
    <source>
        <strain evidence="3">S2-27</strain>
    </source>
</reference>
<dbReference type="InterPro" id="IPR010982">
    <property type="entry name" value="Lambda_DNA-bd_dom_sf"/>
</dbReference>
<feature type="domain" description="HTH cro/C1-type" evidence="2">
    <location>
        <begin position="86"/>
        <end position="126"/>
    </location>
</feature>